<dbReference type="InParanoid" id="K3XU42"/>
<keyword evidence="1" id="KW-1133">Transmembrane helix</keyword>
<proteinExistence type="predicted"/>
<protein>
    <submittedName>
        <fullName evidence="2">Uncharacterized protein</fullName>
    </submittedName>
</protein>
<dbReference type="EMBL" id="AGNK02002824">
    <property type="status" value="NOT_ANNOTATED_CDS"/>
    <property type="molecule type" value="Genomic_DNA"/>
</dbReference>
<dbReference type="AlphaFoldDB" id="K3XU42"/>
<keyword evidence="1" id="KW-0472">Membrane</keyword>
<organism evidence="2 3">
    <name type="scientific">Setaria italica</name>
    <name type="common">Foxtail millet</name>
    <name type="synonym">Panicum italicum</name>
    <dbReference type="NCBI Taxonomy" id="4555"/>
    <lineage>
        <taxon>Eukaryota</taxon>
        <taxon>Viridiplantae</taxon>
        <taxon>Streptophyta</taxon>
        <taxon>Embryophyta</taxon>
        <taxon>Tracheophyta</taxon>
        <taxon>Spermatophyta</taxon>
        <taxon>Magnoliopsida</taxon>
        <taxon>Liliopsida</taxon>
        <taxon>Poales</taxon>
        <taxon>Poaceae</taxon>
        <taxon>PACMAD clade</taxon>
        <taxon>Panicoideae</taxon>
        <taxon>Panicodae</taxon>
        <taxon>Paniceae</taxon>
        <taxon>Cenchrinae</taxon>
        <taxon>Setaria</taxon>
    </lineage>
</organism>
<dbReference type="Gramene" id="KQL04116">
    <property type="protein sequence ID" value="KQL04116"/>
    <property type="gene ID" value="SETIT_005449mg"/>
</dbReference>
<dbReference type="HOGENOM" id="CLU_3127833_0_0_1"/>
<accession>K3XU42</accession>
<feature type="transmembrane region" description="Helical" evidence="1">
    <location>
        <begin position="12"/>
        <end position="40"/>
    </location>
</feature>
<keyword evidence="3" id="KW-1185">Reference proteome</keyword>
<keyword evidence="1" id="KW-0812">Transmembrane</keyword>
<dbReference type="Proteomes" id="UP000004995">
    <property type="component" value="Unassembled WGS sequence"/>
</dbReference>
<evidence type="ECO:0000313" key="3">
    <source>
        <dbReference type="Proteomes" id="UP000004995"/>
    </source>
</evidence>
<reference evidence="3" key="1">
    <citation type="journal article" date="2012" name="Nat. Biotechnol.">
        <title>Reference genome sequence of the model plant Setaria.</title>
        <authorList>
            <person name="Bennetzen J.L."/>
            <person name="Schmutz J."/>
            <person name="Wang H."/>
            <person name="Percifield R."/>
            <person name="Hawkins J."/>
            <person name="Pontaroli A.C."/>
            <person name="Estep M."/>
            <person name="Feng L."/>
            <person name="Vaughn J.N."/>
            <person name="Grimwood J."/>
            <person name="Jenkins J."/>
            <person name="Barry K."/>
            <person name="Lindquist E."/>
            <person name="Hellsten U."/>
            <person name="Deshpande S."/>
            <person name="Wang X."/>
            <person name="Wu X."/>
            <person name="Mitros T."/>
            <person name="Triplett J."/>
            <person name="Yang X."/>
            <person name="Ye C.Y."/>
            <person name="Mauro-Herrera M."/>
            <person name="Wang L."/>
            <person name="Li P."/>
            <person name="Sharma M."/>
            <person name="Sharma R."/>
            <person name="Ronald P.C."/>
            <person name="Panaud O."/>
            <person name="Kellogg E.A."/>
            <person name="Brutnell T.P."/>
            <person name="Doust A.N."/>
            <person name="Tuskan G.A."/>
            <person name="Rokhsar D."/>
            <person name="Devos K.M."/>
        </authorList>
    </citation>
    <scope>NUCLEOTIDE SEQUENCE [LARGE SCALE GENOMIC DNA]</scope>
    <source>
        <strain evidence="3">cv. Yugu1</strain>
    </source>
</reference>
<dbReference type="EnsemblPlants" id="KQL04116">
    <property type="protein sequence ID" value="KQL04116"/>
    <property type="gene ID" value="SETIT_005449mg"/>
</dbReference>
<name>K3XU42_SETIT</name>
<reference evidence="2" key="2">
    <citation type="submission" date="2018-08" db="UniProtKB">
        <authorList>
            <consortium name="EnsemblPlants"/>
        </authorList>
    </citation>
    <scope>IDENTIFICATION</scope>
    <source>
        <strain evidence="2">Yugu1</strain>
    </source>
</reference>
<evidence type="ECO:0000313" key="2">
    <source>
        <dbReference type="EnsemblPlants" id="KQL04116"/>
    </source>
</evidence>
<evidence type="ECO:0000256" key="1">
    <source>
        <dbReference type="SAM" id="Phobius"/>
    </source>
</evidence>
<sequence>MRSYSCVPNTNSYVFFMFSLSLFCHCIQTLFLRFPLFLYFPFLRSKHILK</sequence>